<dbReference type="CDD" id="cd16917">
    <property type="entry name" value="HATPase_UhpB-NarQ-NarX-like"/>
    <property type="match status" value="1"/>
</dbReference>
<keyword evidence="5" id="KW-0547">Nucleotide-binding</keyword>
<feature type="transmembrane region" description="Helical" evidence="10">
    <location>
        <begin position="54"/>
        <end position="75"/>
    </location>
</feature>
<keyword evidence="7" id="KW-0067">ATP-binding</keyword>
<reference evidence="12 13" key="1">
    <citation type="submission" date="2019-07" db="EMBL/GenBank/DDBJ databases">
        <title>Draft genome sequence of Brevibacterium aurantiacum XU54 isolated from Xinjiang China.</title>
        <authorList>
            <person name="Xu X."/>
        </authorList>
    </citation>
    <scope>NUCLEOTIDE SEQUENCE [LARGE SCALE GENOMIC DNA]</scope>
    <source>
        <strain evidence="12 13">XU54</strain>
    </source>
</reference>
<organism evidence="12 13">
    <name type="scientific">Brevibacterium aurantiacum</name>
    <dbReference type="NCBI Taxonomy" id="273384"/>
    <lineage>
        <taxon>Bacteria</taxon>
        <taxon>Bacillati</taxon>
        <taxon>Actinomycetota</taxon>
        <taxon>Actinomycetes</taxon>
        <taxon>Micrococcales</taxon>
        <taxon>Brevibacteriaceae</taxon>
        <taxon>Brevibacterium</taxon>
    </lineage>
</organism>
<keyword evidence="10" id="KW-1133">Transmembrane helix</keyword>
<dbReference type="SUPFAM" id="SSF55874">
    <property type="entry name" value="ATPase domain of HSP90 chaperone/DNA topoisomerase II/histidine kinase"/>
    <property type="match status" value="1"/>
</dbReference>
<keyword evidence="8" id="KW-0902">Two-component regulatory system</keyword>
<evidence type="ECO:0000259" key="11">
    <source>
        <dbReference type="PROSITE" id="PS50109"/>
    </source>
</evidence>
<dbReference type="PANTHER" id="PTHR24421:SF10">
    <property type="entry name" value="NITRATE_NITRITE SENSOR PROTEIN NARQ"/>
    <property type="match status" value="1"/>
</dbReference>
<evidence type="ECO:0000256" key="2">
    <source>
        <dbReference type="ARBA" id="ARBA00012438"/>
    </source>
</evidence>
<evidence type="ECO:0000256" key="3">
    <source>
        <dbReference type="ARBA" id="ARBA00022553"/>
    </source>
</evidence>
<keyword evidence="10" id="KW-0472">Membrane</keyword>
<keyword evidence="10" id="KW-0812">Transmembrane</keyword>
<dbReference type="Gene3D" id="1.20.5.1930">
    <property type="match status" value="1"/>
</dbReference>
<dbReference type="Pfam" id="PF07730">
    <property type="entry name" value="HisKA_3"/>
    <property type="match status" value="1"/>
</dbReference>
<name>A0A556CHV5_BREAU</name>
<dbReference type="Gene3D" id="3.30.565.10">
    <property type="entry name" value="Histidine kinase-like ATPase, C-terminal domain"/>
    <property type="match status" value="1"/>
</dbReference>
<dbReference type="GO" id="GO:0046983">
    <property type="term" value="F:protein dimerization activity"/>
    <property type="evidence" value="ECO:0007669"/>
    <property type="project" value="InterPro"/>
</dbReference>
<feature type="transmembrane region" description="Helical" evidence="10">
    <location>
        <begin position="156"/>
        <end position="176"/>
    </location>
</feature>
<feature type="region of interest" description="Disordered" evidence="9">
    <location>
        <begin position="448"/>
        <end position="468"/>
    </location>
</feature>
<evidence type="ECO:0000256" key="4">
    <source>
        <dbReference type="ARBA" id="ARBA00022679"/>
    </source>
</evidence>
<feature type="transmembrane region" description="Helical" evidence="10">
    <location>
        <begin position="28"/>
        <end position="48"/>
    </location>
</feature>
<feature type="domain" description="Histidine kinase" evidence="11">
    <location>
        <begin position="368"/>
        <end position="457"/>
    </location>
</feature>
<keyword evidence="4" id="KW-0808">Transferase</keyword>
<sequence length="468" mass="49902">MSRSRRAPAEASDPDSDRRARHRPRLRLVALSVLALLLQLPVAVFMATHDGADALVGGVRIAVALLSPVIFLLCARWPGPRVAIIAGLTLVDIVVWAALARSSLSGVWAHGPRNRPLSGEGPDGMWAQGLTGPEMTPFYAAFLFALVMAMVRGCQIWAIASAAGVWLGALLLGSFLEVDWSVGRVASATIGLLIALSIGAFARRRRESRRIAAEEARARHHEVIEAERLRIARDLHDVLGHSLSQINVQAGVGEHLIDRDPEQARRALAAIKELSRTGLNEVRSVLRTMRSDAADPDPASVGEDTVGEGTVGEGRAEPLAPVPGLDDLPALIAAMTGRPSIRLDDLRELRADGTRENPGSAADAAAYRIVQEALTNVVRHAHATQANVRVSRDGELLHIEIGDDGHGTDNASLGRDDNSGTGIIGMRERTKLLDGSFEVTSASGGGTHISVQLPWTSGHGRSDRQAQV</sequence>
<feature type="transmembrane region" description="Helical" evidence="10">
    <location>
        <begin position="135"/>
        <end position="151"/>
    </location>
</feature>
<dbReference type="InterPro" id="IPR036890">
    <property type="entry name" value="HATPase_C_sf"/>
</dbReference>
<dbReference type="InterPro" id="IPR003594">
    <property type="entry name" value="HATPase_dom"/>
</dbReference>
<dbReference type="PROSITE" id="PS50109">
    <property type="entry name" value="HIS_KIN"/>
    <property type="match status" value="1"/>
</dbReference>
<comment type="caution">
    <text evidence="12">The sequence shown here is derived from an EMBL/GenBank/DDBJ whole genome shotgun (WGS) entry which is preliminary data.</text>
</comment>
<protein>
    <recommendedName>
        <fullName evidence="2">histidine kinase</fullName>
        <ecNumber evidence="2">2.7.13.3</ecNumber>
    </recommendedName>
</protein>
<dbReference type="EMBL" id="VLTK01000004">
    <property type="protein sequence ID" value="TSI16896.1"/>
    <property type="molecule type" value="Genomic_DNA"/>
</dbReference>
<dbReference type="InterPro" id="IPR005467">
    <property type="entry name" value="His_kinase_dom"/>
</dbReference>
<dbReference type="GO" id="GO:0016020">
    <property type="term" value="C:membrane"/>
    <property type="evidence" value="ECO:0007669"/>
    <property type="project" value="InterPro"/>
</dbReference>
<accession>A0A556CHV5</accession>
<feature type="region of interest" description="Disordered" evidence="9">
    <location>
        <begin position="291"/>
        <end position="322"/>
    </location>
</feature>
<proteinExistence type="predicted"/>
<keyword evidence="3" id="KW-0597">Phosphoprotein</keyword>
<dbReference type="InterPro" id="IPR050482">
    <property type="entry name" value="Sensor_HK_TwoCompSys"/>
</dbReference>
<gene>
    <name evidence="12" type="ORF">FO013_08710</name>
</gene>
<comment type="catalytic activity">
    <reaction evidence="1">
        <text>ATP + protein L-histidine = ADP + protein N-phospho-L-histidine.</text>
        <dbReference type="EC" id="2.7.13.3"/>
    </reaction>
</comment>
<dbReference type="RefSeq" id="WP_143922148.1">
    <property type="nucleotide sequence ID" value="NZ_VLTK01000004.1"/>
</dbReference>
<evidence type="ECO:0000256" key="9">
    <source>
        <dbReference type="SAM" id="MobiDB-lite"/>
    </source>
</evidence>
<evidence type="ECO:0000256" key="6">
    <source>
        <dbReference type="ARBA" id="ARBA00022777"/>
    </source>
</evidence>
<dbReference type="GO" id="GO:0000155">
    <property type="term" value="F:phosphorelay sensor kinase activity"/>
    <property type="evidence" value="ECO:0007669"/>
    <property type="project" value="InterPro"/>
</dbReference>
<dbReference type="EC" id="2.7.13.3" evidence="2"/>
<evidence type="ECO:0000256" key="8">
    <source>
        <dbReference type="ARBA" id="ARBA00023012"/>
    </source>
</evidence>
<dbReference type="AlphaFoldDB" id="A0A556CHV5"/>
<evidence type="ECO:0000256" key="5">
    <source>
        <dbReference type="ARBA" id="ARBA00022741"/>
    </source>
</evidence>
<keyword evidence="13" id="KW-1185">Reference proteome</keyword>
<evidence type="ECO:0000313" key="13">
    <source>
        <dbReference type="Proteomes" id="UP000316406"/>
    </source>
</evidence>
<evidence type="ECO:0000256" key="1">
    <source>
        <dbReference type="ARBA" id="ARBA00000085"/>
    </source>
</evidence>
<evidence type="ECO:0000313" key="12">
    <source>
        <dbReference type="EMBL" id="TSI16896.1"/>
    </source>
</evidence>
<evidence type="ECO:0000256" key="10">
    <source>
        <dbReference type="SAM" id="Phobius"/>
    </source>
</evidence>
<feature type="transmembrane region" description="Helical" evidence="10">
    <location>
        <begin position="182"/>
        <end position="202"/>
    </location>
</feature>
<keyword evidence="6 12" id="KW-0418">Kinase</keyword>
<dbReference type="GO" id="GO:0005524">
    <property type="term" value="F:ATP binding"/>
    <property type="evidence" value="ECO:0007669"/>
    <property type="project" value="UniProtKB-KW"/>
</dbReference>
<dbReference type="Pfam" id="PF02518">
    <property type="entry name" value="HATPase_c"/>
    <property type="match status" value="1"/>
</dbReference>
<feature type="transmembrane region" description="Helical" evidence="10">
    <location>
        <begin position="82"/>
        <end position="99"/>
    </location>
</feature>
<dbReference type="InterPro" id="IPR011712">
    <property type="entry name" value="Sig_transdc_His_kin_sub3_dim/P"/>
</dbReference>
<feature type="region of interest" description="Disordered" evidence="9">
    <location>
        <begin position="403"/>
        <end position="422"/>
    </location>
</feature>
<dbReference type="PANTHER" id="PTHR24421">
    <property type="entry name" value="NITRATE/NITRITE SENSOR PROTEIN NARX-RELATED"/>
    <property type="match status" value="1"/>
</dbReference>
<evidence type="ECO:0000256" key="7">
    <source>
        <dbReference type="ARBA" id="ARBA00022840"/>
    </source>
</evidence>
<dbReference type="OrthoDB" id="227596at2"/>
<dbReference type="Proteomes" id="UP000316406">
    <property type="component" value="Unassembled WGS sequence"/>
</dbReference>